<dbReference type="Proteomes" id="UP000245697">
    <property type="component" value="Unassembled WGS sequence"/>
</dbReference>
<evidence type="ECO:0008006" key="4">
    <source>
        <dbReference type="Google" id="ProtNLM"/>
    </source>
</evidence>
<proteinExistence type="predicted"/>
<feature type="signal peptide" evidence="1">
    <location>
        <begin position="1"/>
        <end position="17"/>
    </location>
</feature>
<comment type="caution">
    <text evidence="2">The sequence shown here is derived from an EMBL/GenBank/DDBJ whole genome shotgun (WGS) entry which is preliminary data.</text>
</comment>
<evidence type="ECO:0000256" key="1">
    <source>
        <dbReference type="SAM" id="SignalP"/>
    </source>
</evidence>
<protein>
    <recommendedName>
        <fullName evidence="4">PknH-like protein</fullName>
    </recommendedName>
</protein>
<gene>
    <name evidence="2" type="ORF">BC793_14841</name>
</gene>
<dbReference type="EMBL" id="QGGR01000048">
    <property type="protein sequence ID" value="PWK28736.1"/>
    <property type="molecule type" value="Genomic_DNA"/>
</dbReference>
<organism evidence="2 3">
    <name type="scientific">Actinoplanes xinjiangensis</name>
    <dbReference type="NCBI Taxonomy" id="512350"/>
    <lineage>
        <taxon>Bacteria</taxon>
        <taxon>Bacillati</taxon>
        <taxon>Actinomycetota</taxon>
        <taxon>Actinomycetes</taxon>
        <taxon>Micromonosporales</taxon>
        <taxon>Micromonosporaceae</taxon>
        <taxon>Actinoplanes</taxon>
    </lineage>
</organism>
<reference evidence="2 3" key="1">
    <citation type="submission" date="2018-05" db="EMBL/GenBank/DDBJ databases">
        <title>Genomic Encyclopedia of Archaeal and Bacterial Type Strains, Phase II (KMG-II): from individual species to whole genera.</title>
        <authorList>
            <person name="Goeker M."/>
        </authorList>
    </citation>
    <scope>NUCLEOTIDE SEQUENCE [LARGE SCALE GENOMIC DNA]</scope>
    <source>
        <strain evidence="2 3">DSM 45184</strain>
    </source>
</reference>
<keyword evidence="3" id="KW-1185">Reference proteome</keyword>
<evidence type="ECO:0000313" key="2">
    <source>
        <dbReference type="EMBL" id="PWK28736.1"/>
    </source>
</evidence>
<sequence length="221" mass="23029">MGVAAGLVAACALVVPAAGPPPGMDALLLTTADLPAGYQVVTADDNPYQADLFEVIGRGAPCRLPAELSYSSFTWQRSVSVTFLLEDESEGESSDHALAEVVADRGAETARALVDAAVAMPKRCPAIDTPRREITMSPITMPTIGDRSAALGVHVRTKSGGASEGAHEDYFDSWSNTSIAVVAIGSRSVVVVLMGTYEPQDVDLTAITRKAVARLGQTAGR</sequence>
<accession>A0A316EDW6</accession>
<name>A0A316EDW6_9ACTN</name>
<dbReference type="RefSeq" id="WP_146246771.1">
    <property type="nucleotide sequence ID" value="NZ_BONA01000115.1"/>
</dbReference>
<feature type="chain" id="PRO_5016399806" description="PknH-like protein" evidence="1">
    <location>
        <begin position="18"/>
        <end position="221"/>
    </location>
</feature>
<keyword evidence="1" id="KW-0732">Signal</keyword>
<dbReference type="OrthoDB" id="9861894at2"/>
<evidence type="ECO:0000313" key="3">
    <source>
        <dbReference type="Proteomes" id="UP000245697"/>
    </source>
</evidence>
<dbReference type="AlphaFoldDB" id="A0A316EDW6"/>